<feature type="transmembrane region" description="Helical" evidence="6">
    <location>
        <begin position="521"/>
        <end position="545"/>
    </location>
</feature>
<dbReference type="InterPro" id="IPR036259">
    <property type="entry name" value="MFS_trans_sf"/>
</dbReference>
<dbReference type="SUPFAM" id="SSF103473">
    <property type="entry name" value="MFS general substrate transporter"/>
    <property type="match status" value="1"/>
</dbReference>
<dbReference type="PANTHER" id="PTHR21576:SF84">
    <property type="entry name" value="FAMILY PROTEIN, PUTATIVE, EXPRESSED-RELATED"/>
    <property type="match status" value="1"/>
</dbReference>
<feature type="transmembrane region" description="Helical" evidence="6">
    <location>
        <begin position="55"/>
        <end position="73"/>
    </location>
</feature>
<dbReference type="AlphaFoldDB" id="A0AA38CMV1"/>
<name>A0AA38CMV1_TAXCH</name>
<dbReference type="InterPro" id="IPR010658">
    <property type="entry name" value="Nodulin-like"/>
</dbReference>
<evidence type="ECO:0000313" key="9">
    <source>
        <dbReference type="EMBL" id="KAH9299418.1"/>
    </source>
</evidence>
<feature type="transmembrane region" description="Helical" evidence="6">
    <location>
        <begin position="339"/>
        <end position="362"/>
    </location>
</feature>
<feature type="transmembrane region" description="Helical" evidence="6">
    <location>
        <begin position="413"/>
        <end position="432"/>
    </location>
</feature>
<feature type="transmembrane region" description="Helical" evidence="6">
    <location>
        <begin position="145"/>
        <end position="167"/>
    </location>
</feature>
<keyword evidence="3 6" id="KW-1133">Transmembrane helix</keyword>
<dbReference type="Pfam" id="PF23262">
    <property type="entry name" value="NFD4_C"/>
    <property type="match status" value="1"/>
</dbReference>
<dbReference type="EMBL" id="JAHRHJ020000010">
    <property type="protein sequence ID" value="KAH9299418.1"/>
    <property type="molecule type" value="Genomic_DNA"/>
</dbReference>
<feature type="transmembrane region" description="Helical" evidence="6">
    <location>
        <begin position="236"/>
        <end position="260"/>
    </location>
</feature>
<dbReference type="PANTHER" id="PTHR21576">
    <property type="entry name" value="UNCHARACTERIZED NODULIN-LIKE PROTEIN"/>
    <property type="match status" value="1"/>
</dbReference>
<evidence type="ECO:0000256" key="2">
    <source>
        <dbReference type="ARBA" id="ARBA00022692"/>
    </source>
</evidence>
<dbReference type="CDD" id="cd17354">
    <property type="entry name" value="MFS_Mch1p_like"/>
    <property type="match status" value="1"/>
</dbReference>
<dbReference type="Proteomes" id="UP000824469">
    <property type="component" value="Unassembled WGS sequence"/>
</dbReference>
<feature type="region of interest" description="Disordered" evidence="5">
    <location>
        <begin position="563"/>
        <end position="585"/>
    </location>
</feature>
<keyword evidence="2 6" id="KW-0812">Transmembrane</keyword>
<evidence type="ECO:0000256" key="5">
    <source>
        <dbReference type="SAM" id="MobiDB-lite"/>
    </source>
</evidence>
<feature type="region of interest" description="Disordered" evidence="5">
    <location>
        <begin position="290"/>
        <end position="314"/>
    </location>
</feature>
<evidence type="ECO:0000259" key="7">
    <source>
        <dbReference type="Pfam" id="PF06813"/>
    </source>
</evidence>
<comment type="subcellular location">
    <subcellularLocation>
        <location evidence="1">Membrane</location>
        <topology evidence="1">Multi-pass membrane protein</topology>
    </subcellularLocation>
</comment>
<feature type="transmembrane region" description="Helical" evidence="6">
    <location>
        <begin position="16"/>
        <end position="35"/>
    </location>
</feature>
<proteinExistence type="predicted"/>
<feature type="compositionally biased region" description="Polar residues" evidence="5">
    <location>
        <begin position="290"/>
        <end position="306"/>
    </location>
</feature>
<evidence type="ECO:0008006" key="11">
    <source>
        <dbReference type="Google" id="ProtNLM"/>
    </source>
</evidence>
<comment type="caution">
    <text evidence="9">The sequence shown here is derived from an EMBL/GenBank/DDBJ whole genome shotgun (WGS) entry which is preliminary data.</text>
</comment>
<feature type="domain" description="NFD4 C-terminal" evidence="8">
    <location>
        <begin position="338"/>
        <end position="551"/>
    </location>
</feature>
<accession>A0AA38CMV1</accession>
<evidence type="ECO:0000256" key="6">
    <source>
        <dbReference type="SAM" id="Phobius"/>
    </source>
</evidence>
<evidence type="ECO:0000256" key="3">
    <source>
        <dbReference type="ARBA" id="ARBA00022989"/>
    </source>
</evidence>
<reference evidence="9 10" key="1">
    <citation type="journal article" date="2021" name="Nat. Plants">
        <title>The Taxus genome provides insights into paclitaxel biosynthesis.</title>
        <authorList>
            <person name="Xiong X."/>
            <person name="Gou J."/>
            <person name="Liao Q."/>
            <person name="Li Y."/>
            <person name="Zhou Q."/>
            <person name="Bi G."/>
            <person name="Li C."/>
            <person name="Du R."/>
            <person name="Wang X."/>
            <person name="Sun T."/>
            <person name="Guo L."/>
            <person name="Liang H."/>
            <person name="Lu P."/>
            <person name="Wu Y."/>
            <person name="Zhang Z."/>
            <person name="Ro D.K."/>
            <person name="Shang Y."/>
            <person name="Huang S."/>
            <person name="Yan J."/>
        </authorList>
    </citation>
    <scope>NUCLEOTIDE SEQUENCE [LARGE SCALE GENOMIC DNA]</scope>
    <source>
        <strain evidence="9">Ta-2019</strain>
    </source>
</reference>
<evidence type="ECO:0000313" key="10">
    <source>
        <dbReference type="Proteomes" id="UP000824469"/>
    </source>
</evidence>
<dbReference type="GO" id="GO:0016020">
    <property type="term" value="C:membrane"/>
    <property type="evidence" value="ECO:0007669"/>
    <property type="project" value="UniProtKB-SubCell"/>
</dbReference>
<gene>
    <name evidence="9" type="ORF">KI387_031100</name>
</gene>
<evidence type="ECO:0000256" key="1">
    <source>
        <dbReference type="ARBA" id="ARBA00004141"/>
    </source>
</evidence>
<feature type="transmembrane region" description="Helical" evidence="6">
    <location>
        <begin position="438"/>
        <end position="460"/>
    </location>
</feature>
<feature type="transmembrane region" description="Helical" evidence="6">
    <location>
        <begin position="207"/>
        <end position="230"/>
    </location>
</feature>
<keyword evidence="4 6" id="KW-0472">Membrane</keyword>
<dbReference type="Pfam" id="PF06813">
    <property type="entry name" value="Nodulin-like"/>
    <property type="match status" value="1"/>
</dbReference>
<sequence>MEGSFSAVMRGLRSRWMMAVTSFFILSFAGSTYIFGMYSQTIKANLGYDQEDIDMLAFFKDLGLNVGILAGFINEISCPWVVLGMGSVMNLGGYMMIWLSVTGRIARPEKWQMYLYQLIGGSSMTFINTGVIVTCVKNFPRGRGLVIGLLKGFVGLSGAIITQIYLAANEDDLSFLIFLAAILPTTVVIAFMVFIRPMESPQEKNEIRNFYVFLGMAILLAGFLMVFILLENRLQLPLAVVRLFAVITVVTIFVPLVVVIRSQLQNPESREAPTSSDVEKYTLHPINKEMTSNGPVEISGAQNPKMDSSKDATNSEDYKIKSVKKWPVRGQDHTVVQALLSLDFWILFLATTCGLGSTITAIDNMGQIGKSLQYPKESISTFVSLFSIWNFLGRVGSGSISEILVQKYSIPRPLLLSLVLAIACVGHLLIAFALPGSIYVASILIGMCFGAQWPLLFSIISELFGLRHFAILYNISQSSSPLGSYLFSVRVAGYLYDRRAKVEYAKDRDKLEELMCVGRKCFCTTFLIMAALSMIGCAVAGVLVWRTRSFYKQDIYRKFNTDTKEDDDTHSPVSAEASTTTGRNT</sequence>
<protein>
    <recommendedName>
        <fullName evidence="11">Nodulin-like domain-containing protein</fullName>
    </recommendedName>
</protein>
<dbReference type="Gene3D" id="1.20.1250.20">
    <property type="entry name" value="MFS general substrate transporter like domains"/>
    <property type="match status" value="1"/>
</dbReference>
<feature type="transmembrane region" description="Helical" evidence="6">
    <location>
        <begin position="80"/>
        <end position="101"/>
    </location>
</feature>
<feature type="compositionally biased region" description="Polar residues" evidence="5">
    <location>
        <begin position="576"/>
        <end position="585"/>
    </location>
</feature>
<feature type="transmembrane region" description="Helical" evidence="6">
    <location>
        <begin position="173"/>
        <end position="195"/>
    </location>
</feature>
<organism evidence="9 10">
    <name type="scientific">Taxus chinensis</name>
    <name type="common">Chinese yew</name>
    <name type="synonym">Taxus wallichiana var. chinensis</name>
    <dbReference type="NCBI Taxonomy" id="29808"/>
    <lineage>
        <taxon>Eukaryota</taxon>
        <taxon>Viridiplantae</taxon>
        <taxon>Streptophyta</taxon>
        <taxon>Embryophyta</taxon>
        <taxon>Tracheophyta</taxon>
        <taxon>Spermatophyta</taxon>
        <taxon>Pinopsida</taxon>
        <taxon>Pinidae</taxon>
        <taxon>Conifers II</taxon>
        <taxon>Cupressales</taxon>
        <taxon>Taxaceae</taxon>
        <taxon>Taxus</taxon>
    </lineage>
</organism>
<keyword evidence="10" id="KW-1185">Reference proteome</keyword>
<dbReference type="InterPro" id="IPR056555">
    <property type="entry name" value="NFD4_C"/>
</dbReference>
<evidence type="ECO:0000256" key="4">
    <source>
        <dbReference type="ARBA" id="ARBA00023136"/>
    </source>
</evidence>
<feature type="transmembrane region" description="Helical" evidence="6">
    <location>
        <begin position="113"/>
        <end position="133"/>
    </location>
</feature>
<feature type="domain" description="Nodulin-like" evidence="7">
    <location>
        <begin position="15"/>
        <end position="260"/>
    </location>
</feature>
<evidence type="ECO:0000259" key="8">
    <source>
        <dbReference type="Pfam" id="PF23262"/>
    </source>
</evidence>
<dbReference type="OMA" id="WQMYLYQ"/>